<dbReference type="PANTHER" id="PTHR21666">
    <property type="entry name" value="PEPTIDASE-RELATED"/>
    <property type="match status" value="1"/>
</dbReference>
<dbReference type="Pfam" id="PF13511">
    <property type="entry name" value="DUF4124"/>
    <property type="match status" value="1"/>
</dbReference>
<dbReference type="PANTHER" id="PTHR21666:SF294">
    <property type="entry name" value="PEPTIDASE M23"/>
    <property type="match status" value="1"/>
</dbReference>
<protein>
    <submittedName>
        <fullName evidence="5">M23 family metallopeptidase</fullName>
    </submittedName>
</protein>
<dbReference type="RefSeq" id="WP_280574739.1">
    <property type="nucleotide sequence ID" value="NZ_JARXRM010000034.1"/>
</dbReference>
<evidence type="ECO:0000256" key="2">
    <source>
        <dbReference type="SAM" id="SignalP"/>
    </source>
</evidence>
<name>A0ABT6J9N2_9GAMM</name>
<feature type="region of interest" description="Disordered" evidence="1">
    <location>
        <begin position="298"/>
        <end position="322"/>
    </location>
</feature>
<organism evidence="5 6">
    <name type="scientific">Luteimonas endophytica</name>
    <dbReference type="NCBI Taxonomy" id="3042023"/>
    <lineage>
        <taxon>Bacteria</taxon>
        <taxon>Pseudomonadati</taxon>
        <taxon>Pseudomonadota</taxon>
        <taxon>Gammaproteobacteria</taxon>
        <taxon>Lysobacterales</taxon>
        <taxon>Lysobacteraceae</taxon>
        <taxon>Luteimonas</taxon>
    </lineage>
</organism>
<dbReference type="CDD" id="cd12797">
    <property type="entry name" value="M23_peptidase"/>
    <property type="match status" value="1"/>
</dbReference>
<evidence type="ECO:0000313" key="5">
    <source>
        <dbReference type="EMBL" id="MDH5823530.1"/>
    </source>
</evidence>
<dbReference type="Pfam" id="PF01551">
    <property type="entry name" value="Peptidase_M23"/>
    <property type="match status" value="1"/>
</dbReference>
<dbReference type="InterPro" id="IPR050570">
    <property type="entry name" value="Cell_wall_metabolism_enzyme"/>
</dbReference>
<keyword evidence="2" id="KW-0732">Signal</keyword>
<proteinExistence type="predicted"/>
<gene>
    <name evidence="5" type="ORF">QFW77_11090</name>
</gene>
<evidence type="ECO:0000259" key="3">
    <source>
        <dbReference type="Pfam" id="PF01551"/>
    </source>
</evidence>
<dbReference type="SUPFAM" id="SSF51261">
    <property type="entry name" value="Duplicated hybrid motif"/>
    <property type="match status" value="1"/>
</dbReference>
<feature type="compositionally biased region" description="Low complexity" evidence="1">
    <location>
        <begin position="301"/>
        <end position="316"/>
    </location>
</feature>
<feature type="domain" description="M23ase beta-sheet core" evidence="3">
    <location>
        <begin position="179"/>
        <end position="277"/>
    </location>
</feature>
<sequence length="322" mass="34204">MHARWTMAALAAAALLATPAWSQAARVYRWTGEDGVVHYGDRVGDGAPAAAVTLVAVEIEPAPVARLRLEQRDGLVLAWAENLLDGPIGVVLRASAGAAPQAQPALPARATVPARGRVLVARIAGTAAASAELRLEAVPGHPGARPQDIEYAWPLQSRQLYVEQGWGGRFSHDDAENRHAVDLAVEVGTPVLAARDGTVMQAESGFTATGTEERYGGRANFVRILHDDGTMAVYAHLDAERVFVSSGERIRRGQRIALSGNTGFSSGPHLHFVVQVNRGMQLQSIPFRMFGPRGILRFDDPQQAAPAPADDPSPSARAGASE</sequence>
<comment type="caution">
    <text evidence="5">The sequence shown here is derived from an EMBL/GenBank/DDBJ whole genome shotgun (WGS) entry which is preliminary data.</text>
</comment>
<evidence type="ECO:0000259" key="4">
    <source>
        <dbReference type="Pfam" id="PF13511"/>
    </source>
</evidence>
<dbReference type="Proteomes" id="UP001156940">
    <property type="component" value="Unassembled WGS sequence"/>
</dbReference>
<dbReference type="EMBL" id="JARXRM010000034">
    <property type="protein sequence ID" value="MDH5823530.1"/>
    <property type="molecule type" value="Genomic_DNA"/>
</dbReference>
<evidence type="ECO:0000313" key="6">
    <source>
        <dbReference type="Proteomes" id="UP001156940"/>
    </source>
</evidence>
<dbReference type="InterPro" id="IPR011055">
    <property type="entry name" value="Dup_hybrid_motif"/>
</dbReference>
<keyword evidence="6" id="KW-1185">Reference proteome</keyword>
<evidence type="ECO:0000256" key="1">
    <source>
        <dbReference type="SAM" id="MobiDB-lite"/>
    </source>
</evidence>
<feature type="domain" description="DUF4124" evidence="4">
    <location>
        <begin position="15"/>
        <end position="65"/>
    </location>
</feature>
<reference evidence="5 6" key="1">
    <citation type="submission" date="2023-04" db="EMBL/GenBank/DDBJ databases">
        <title>Luteimonas endophyticus RD2P54.</title>
        <authorList>
            <person name="Sun J.-Q."/>
        </authorList>
    </citation>
    <scope>NUCLEOTIDE SEQUENCE [LARGE SCALE GENOMIC DNA]</scope>
    <source>
        <strain evidence="5 6">RD2P54</strain>
    </source>
</reference>
<accession>A0ABT6J9N2</accession>
<dbReference type="Gene3D" id="2.70.70.10">
    <property type="entry name" value="Glucose Permease (Domain IIA)"/>
    <property type="match status" value="1"/>
</dbReference>
<feature type="signal peptide" evidence="2">
    <location>
        <begin position="1"/>
        <end position="24"/>
    </location>
</feature>
<feature type="chain" id="PRO_5046822889" evidence="2">
    <location>
        <begin position="25"/>
        <end position="322"/>
    </location>
</feature>
<dbReference type="InterPro" id="IPR016047">
    <property type="entry name" value="M23ase_b-sheet_dom"/>
</dbReference>
<dbReference type="InterPro" id="IPR025392">
    <property type="entry name" value="DUF4124"/>
</dbReference>